<dbReference type="Proteomes" id="UP001211065">
    <property type="component" value="Unassembled WGS sequence"/>
</dbReference>
<name>A0AAD5XX67_9FUNG</name>
<dbReference type="InterPro" id="IPR053229">
    <property type="entry name" value="NADH-Q_oxidrdct_subunit"/>
</dbReference>
<comment type="caution">
    <text evidence="4">The sequence shown here is derived from an EMBL/GenBank/DDBJ whole genome shotgun (WGS) entry which is preliminary data.</text>
</comment>
<reference evidence="4" key="1">
    <citation type="submission" date="2020-05" db="EMBL/GenBank/DDBJ databases">
        <title>Phylogenomic resolution of chytrid fungi.</title>
        <authorList>
            <person name="Stajich J.E."/>
            <person name="Amses K."/>
            <person name="Simmons R."/>
            <person name="Seto K."/>
            <person name="Myers J."/>
            <person name="Bonds A."/>
            <person name="Quandt C.A."/>
            <person name="Barry K."/>
            <person name="Liu P."/>
            <person name="Grigoriev I."/>
            <person name="Longcore J.E."/>
            <person name="James T.Y."/>
        </authorList>
    </citation>
    <scope>NUCLEOTIDE SEQUENCE</scope>
    <source>
        <strain evidence="4">JEL0476</strain>
    </source>
</reference>
<dbReference type="Pfam" id="PF10785">
    <property type="entry name" value="NADH-u_ox-rdase"/>
    <property type="match status" value="1"/>
</dbReference>
<keyword evidence="2" id="KW-0472">Membrane</keyword>
<feature type="transmembrane region" description="Helical" evidence="2">
    <location>
        <begin position="36"/>
        <end position="53"/>
    </location>
</feature>
<feature type="region of interest" description="Disordered" evidence="1">
    <location>
        <begin position="107"/>
        <end position="129"/>
    </location>
</feature>
<dbReference type="EMBL" id="JADGJW010000503">
    <property type="protein sequence ID" value="KAJ3216022.1"/>
    <property type="molecule type" value="Genomic_DNA"/>
</dbReference>
<evidence type="ECO:0000259" key="3">
    <source>
        <dbReference type="Pfam" id="PF10785"/>
    </source>
</evidence>
<protein>
    <recommendedName>
        <fullName evidence="3">NADH-ubiquinone oxidoreductase 21kDa subunit N-terminal domain-containing protein</fullName>
    </recommendedName>
</protein>
<dbReference type="AlphaFoldDB" id="A0AAD5XX67"/>
<dbReference type="InterPro" id="IPR019721">
    <property type="entry name" value="NADH-UbQ_OxRdtase_su21_N"/>
</dbReference>
<keyword evidence="2" id="KW-0812">Transmembrane</keyword>
<gene>
    <name evidence="4" type="ORF">HK099_006092</name>
</gene>
<organism evidence="4 5">
    <name type="scientific">Clydaea vesicula</name>
    <dbReference type="NCBI Taxonomy" id="447962"/>
    <lineage>
        <taxon>Eukaryota</taxon>
        <taxon>Fungi</taxon>
        <taxon>Fungi incertae sedis</taxon>
        <taxon>Chytridiomycota</taxon>
        <taxon>Chytridiomycota incertae sedis</taxon>
        <taxon>Chytridiomycetes</taxon>
        <taxon>Lobulomycetales</taxon>
        <taxon>Lobulomycetaceae</taxon>
        <taxon>Clydaea</taxon>
    </lineage>
</organism>
<evidence type="ECO:0000256" key="1">
    <source>
        <dbReference type="SAM" id="MobiDB-lite"/>
    </source>
</evidence>
<feature type="transmembrane region" description="Helical" evidence="2">
    <location>
        <begin position="65"/>
        <end position="85"/>
    </location>
</feature>
<feature type="compositionally biased region" description="Basic and acidic residues" evidence="1">
    <location>
        <begin position="107"/>
        <end position="123"/>
    </location>
</feature>
<sequence>MRFFSNLPDDEHVPFKFIAADPHVKDVVRYFRPSDYLHSTAVALGGPAIFYAWERYSPSFHPRVLPKILLVQFPFFAACGVLFAAQSTYFRFWGWTENDREVKKWEAESEMRRERDAGKEKWGWQDNDW</sequence>
<evidence type="ECO:0000256" key="2">
    <source>
        <dbReference type="SAM" id="Phobius"/>
    </source>
</evidence>
<evidence type="ECO:0000313" key="4">
    <source>
        <dbReference type="EMBL" id="KAJ3216022.1"/>
    </source>
</evidence>
<feature type="domain" description="NADH-ubiquinone oxidoreductase 21kDa subunit N-terminal" evidence="3">
    <location>
        <begin position="14"/>
        <end position="97"/>
    </location>
</feature>
<dbReference type="PANTHER" id="PTHR34062:SF1">
    <property type="entry name" value="NADH-UBIQUINONE OXIDOREDUCTASE 21KDA SUBUNIT N-TERMINAL DOMAIN-CONTAINING PROTEIN"/>
    <property type="match status" value="1"/>
</dbReference>
<accession>A0AAD5XX67</accession>
<dbReference type="PANTHER" id="PTHR34062">
    <property type="entry name" value="OXIDOREDUCTASE 21 KDA SUBUNIT, PUTATIVE (AFU_ORTHOLOGUE AFUA_4G04750)-RELATED"/>
    <property type="match status" value="1"/>
</dbReference>
<evidence type="ECO:0000313" key="5">
    <source>
        <dbReference type="Proteomes" id="UP001211065"/>
    </source>
</evidence>
<proteinExistence type="predicted"/>
<keyword evidence="2" id="KW-1133">Transmembrane helix</keyword>
<keyword evidence="5" id="KW-1185">Reference proteome</keyword>